<keyword evidence="7 10" id="KW-1133">Transmembrane helix</keyword>
<evidence type="ECO:0000313" key="13">
    <source>
        <dbReference type="Proteomes" id="UP000595895"/>
    </source>
</evidence>
<feature type="compositionally biased region" description="Polar residues" evidence="9">
    <location>
        <begin position="1"/>
        <end position="10"/>
    </location>
</feature>
<evidence type="ECO:0000256" key="7">
    <source>
        <dbReference type="ARBA" id="ARBA00022989"/>
    </source>
</evidence>
<comment type="similarity">
    <text evidence="2">Belongs to the nucleobase:cation symporter-2 (NCS2) (TC 2.A.40) family.</text>
</comment>
<dbReference type="GO" id="GO:0006144">
    <property type="term" value="P:purine nucleobase metabolic process"/>
    <property type="evidence" value="ECO:0007669"/>
    <property type="project" value="UniProtKB-KW"/>
</dbReference>
<dbReference type="Gene3D" id="1.10.3330.10">
    <property type="entry name" value="Oxo-4-hydroxy-4-carboxy-5-ureidoimidazoline decarboxylase"/>
    <property type="match status" value="1"/>
</dbReference>
<dbReference type="Pfam" id="PF00860">
    <property type="entry name" value="Xan_ur_permease"/>
    <property type="match status" value="1"/>
</dbReference>
<feature type="transmembrane region" description="Helical" evidence="10">
    <location>
        <begin position="405"/>
        <end position="422"/>
    </location>
</feature>
<protein>
    <submittedName>
        <fullName evidence="12">Purine/pyrimidine permease</fullName>
    </submittedName>
</protein>
<dbReference type="EMBL" id="CP066802">
    <property type="protein sequence ID" value="QQM67957.1"/>
    <property type="molecule type" value="Genomic_DNA"/>
</dbReference>
<dbReference type="InterPro" id="IPR036778">
    <property type="entry name" value="OHCU_decarboxylase_sf"/>
</dbReference>
<dbReference type="SUPFAM" id="SSF158694">
    <property type="entry name" value="UraD-Like"/>
    <property type="match status" value="1"/>
</dbReference>
<accession>A0A7T7MAN4</accession>
<proteinExistence type="inferred from homology"/>
<evidence type="ECO:0000259" key="11">
    <source>
        <dbReference type="Pfam" id="PF09349"/>
    </source>
</evidence>
<comment type="subcellular location">
    <subcellularLocation>
        <location evidence="1">Cell membrane</location>
        <topology evidence="1">Multi-pass membrane protein</topology>
    </subcellularLocation>
</comment>
<reference evidence="12 13" key="1">
    <citation type="submission" date="2020-12" db="EMBL/GenBank/DDBJ databases">
        <authorList>
            <person name="Zhou J."/>
        </authorList>
    </citation>
    <scope>NUCLEOTIDE SEQUENCE [LARGE SCALE GENOMIC DNA]</scope>
    <source>
        <strain evidence="12 13">CCUG 61299</strain>
    </source>
</reference>
<feature type="transmembrane region" description="Helical" evidence="10">
    <location>
        <begin position="347"/>
        <end position="366"/>
    </location>
</feature>
<name>A0A7T7MAN4_9ACTO</name>
<evidence type="ECO:0000313" key="12">
    <source>
        <dbReference type="EMBL" id="QQM67957.1"/>
    </source>
</evidence>
<evidence type="ECO:0000256" key="9">
    <source>
        <dbReference type="SAM" id="MobiDB-lite"/>
    </source>
</evidence>
<dbReference type="NCBIfam" id="NF037981">
    <property type="entry name" value="NCS2_1"/>
    <property type="match status" value="1"/>
</dbReference>
<keyword evidence="5" id="KW-0659">Purine metabolism</keyword>
<keyword evidence="6 10" id="KW-0812">Transmembrane</keyword>
<dbReference type="PANTHER" id="PTHR42810:SF4">
    <property type="entry name" value="URIC ACID TRANSPORTER UACT"/>
    <property type="match status" value="1"/>
</dbReference>
<organism evidence="12 13">
    <name type="scientific">Actinomyces weissii</name>
    <dbReference type="NCBI Taxonomy" id="675090"/>
    <lineage>
        <taxon>Bacteria</taxon>
        <taxon>Bacillati</taxon>
        <taxon>Actinomycetota</taxon>
        <taxon>Actinomycetes</taxon>
        <taxon>Actinomycetales</taxon>
        <taxon>Actinomycetaceae</taxon>
        <taxon>Actinomyces</taxon>
    </lineage>
</organism>
<dbReference type="Pfam" id="PF09349">
    <property type="entry name" value="OHCU_decarbox"/>
    <property type="match status" value="1"/>
</dbReference>
<keyword evidence="13" id="KW-1185">Reference proteome</keyword>
<evidence type="ECO:0000256" key="2">
    <source>
        <dbReference type="ARBA" id="ARBA00008821"/>
    </source>
</evidence>
<keyword evidence="4" id="KW-1003">Cell membrane</keyword>
<evidence type="ECO:0000256" key="5">
    <source>
        <dbReference type="ARBA" id="ARBA00022631"/>
    </source>
</evidence>
<evidence type="ECO:0000256" key="3">
    <source>
        <dbReference type="ARBA" id="ARBA00022448"/>
    </source>
</evidence>
<keyword evidence="3" id="KW-0813">Transport</keyword>
<dbReference type="InterPro" id="IPR017588">
    <property type="entry name" value="UacT-like"/>
</dbReference>
<dbReference type="GO" id="GO:0042907">
    <property type="term" value="F:xanthine transmembrane transporter activity"/>
    <property type="evidence" value="ECO:0007669"/>
    <property type="project" value="TreeGrafter"/>
</dbReference>
<feature type="transmembrane region" description="Helical" evidence="10">
    <location>
        <begin position="64"/>
        <end position="83"/>
    </location>
</feature>
<feature type="transmembrane region" description="Helical" evidence="10">
    <location>
        <begin position="195"/>
        <end position="213"/>
    </location>
</feature>
<dbReference type="RefSeq" id="WP_200277329.1">
    <property type="nucleotide sequence ID" value="NZ_CP066802.1"/>
</dbReference>
<dbReference type="InterPro" id="IPR006042">
    <property type="entry name" value="Xan_ur_permease"/>
</dbReference>
<feature type="transmembrane region" description="Helical" evidence="10">
    <location>
        <begin position="260"/>
        <end position="284"/>
    </location>
</feature>
<dbReference type="InterPro" id="IPR006043">
    <property type="entry name" value="NCS2"/>
</dbReference>
<dbReference type="NCBIfam" id="TIGR00801">
    <property type="entry name" value="ncs2"/>
    <property type="match status" value="1"/>
</dbReference>
<evidence type="ECO:0000256" key="4">
    <source>
        <dbReference type="ARBA" id="ARBA00022475"/>
    </source>
</evidence>
<feature type="region of interest" description="Disordered" evidence="9">
    <location>
        <begin position="1"/>
        <end position="21"/>
    </location>
</feature>
<dbReference type="Proteomes" id="UP000595895">
    <property type="component" value="Chromosome"/>
</dbReference>
<evidence type="ECO:0000256" key="8">
    <source>
        <dbReference type="ARBA" id="ARBA00023136"/>
    </source>
</evidence>
<feature type="transmembrane region" description="Helical" evidence="10">
    <location>
        <begin position="127"/>
        <end position="146"/>
    </location>
</feature>
<feature type="transmembrane region" description="Helical" evidence="10">
    <location>
        <begin position="30"/>
        <end position="52"/>
    </location>
</feature>
<feature type="domain" description="Oxo-4-hydroxy-4-carboxy-5-ureidoimidazoline decarboxylase" evidence="11">
    <location>
        <begin position="481"/>
        <end position="636"/>
    </location>
</feature>
<dbReference type="PANTHER" id="PTHR42810">
    <property type="entry name" value="PURINE PERMEASE C1399.01C-RELATED"/>
    <property type="match status" value="1"/>
</dbReference>
<dbReference type="GO" id="GO:0005886">
    <property type="term" value="C:plasma membrane"/>
    <property type="evidence" value="ECO:0007669"/>
    <property type="project" value="UniProtKB-SubCell"/>
</dbReference>
<evidence type="ECO:0000256" key="1">
    <source>
        <dbReference type="ARBA" id="ARBA00004651"/>
    </source>
</evidence>
<keyword evidence="8 10" id="KW-0472">Membrane</keyword>
<dbReference type="InterPro" id="IPR018020">
    <property type="entry name" value="OHCU_decarboxylase"/>
</dbReference>
<feature type="transmembrane region" description="Helical" evidence="10">
    <location>
        <begin position="95"/>
        <end position="115"/>
    </location>
</feature>
<feature type="transmembrane region" description="Helical" evidence="10">
    <location>
        <begin position="220"/>
        <end position="240"/>
    </location>
</feature>
<gene>
    <name evidence="12" type="ORF">JG540_03615</name>
</gene>
<dbReference type="PROSITE" id="PS01116">
    <property type="entry name" value="XANTH_URACIL_PERMASE"/>
    <property type="match status" value="1"/>
</dbReference>
<dbReference type="AlphaFoldDB" id="A0A7T7MAN4"/>
<sequence length="658" mass="68526">MALSSTTAVTPTPPISGRHPVDQVPPAGRLTVLGIQHVLAFYAGAVVVPLVISQGLNLDPQTTIHLINADLFTCGIATLIQSVGLGPRIGVRLPLIQGVTFTAVSPLIAIGLAASGGQGGNAGLPTMYGSIIAAGLITFLAAPYFARLLRFFPPVVTGTLLTIMGTTLLGVSAGDVVSLAAYAPEGTSPEALSALTLKGLGYALLTVLLIVAVQRAFKGFISTISVLIGLVVSTAVAAALGDVSFAEVATAAPVGVTTPFFFGVPQLSATGVLSMVIVMAVTAVETTGDVFATGEVVGRRITPRHISAALRADGLSTVLGGVLNSFPYTCFAQNVGLVRLTRVKSRWVVAVAGVIMLLLGMLPKAGAVVAAIPGPVIGGASLAMFASVAVVGIQTLAKVDLKDNRNAVIVSTSLGLALLVTFKPEVSASMPAWLQILFGSGVTIGSLTAIILNVVFFHLGRADSADVALVAGRTVSLEQVNAMGRQEFVEALSPLFTGATWPAERAWEQRPFASTSALRQAFEDVVLSASAPEQESLVQGYRDIAELLVPSSADSQAELDTASLALGELDDAEAAELRALSEAYRERFSRPLVMCVERLDSRSQLIARGWQRVESSPTREARVALGEVIDIADERFDQMVADANPIRTAWVRKFEQLG</sequence>
<evidence type="ECO:0000256" key="10">
    <source>
        <dbReference type="SAM" id="Phobius"/>
    </source>
</evidence>
<feature type="transmembrane region" description="Helical" evidence="10">
    <location>
        <begin position="158"/>
        <end position="183"/>
    </location>
</feature>
<dbReference type="KEGG" id="awe:JG540_03615"/>
<dbReference type="NCBIfam" id="TIGR03173">
    <property type="entry name" value="pbuX"/>
    <property type="match status" value="1"/>
</dbReference>
<evidence type="ECO:0000256" key="6">
    <source>
        <dbReference type="ARBA" id="ARBA00022692"/>
    </source>
</evidence>
<feature type="transmembrane region" description="Helical" evidence="10">
    <location>
        <begin position="372"/>
        <end position="393"/>
    </location>
</feature>
<feature type="transmembrane region" description="Helical" evidence="10">
    <location>
        <begin position="434"/>
        <end position="456"/>
    </location>
</feature>